<evidence type="ECO:0000256" key="3">
    <source>
        <dbReference type="ARBA" id="ARBA00022801"/>
    </source>
</evidence>
<proteinExistence type="inferred from homology"/>
<dbReference type="Proteomes" id="UP001487740">
    <property type="component" value="Unassembled WGS sequence"/>
</dbReference>
<dbReference type="EC" id="3.6.1.7" evidence="2 5"/>
<comment type="catalytic activity">
    <reaction evidence="4 5">
        <text>an acyl phosphate + H2O = a carboxylate + phosphate + H(+)</text>
        <dbReference type="Rhea" id="RHEA:14965"/>
        <dbReference type="ChEBI" id="CHEBI:15377"/>
        <dbReference type="ChEBI" id="CHEBI:15378"/>
        <dbReference type="ChEBI" id="CHEBI:29067"/>
        <dbReference type="ChEBI" id="CHEBI:43474"/>
        <dbReference type="ChEBI" id="CHEBI:59918"/>
        <dbReference type="EC" id="3.6.1.7"/>
    </reaction>
</comment>
<dbReference type="PRINTS" id="PR00112">
    <property type="entry name" value="ACYLPHPHTASE"/>
</dbReference>
<feature type="domain" description="Acylphosphatase-like" evidence="7">
    <location>
        <begin position="30"/>
        <end position="120"/>
    </location>
</feature>
<dbReference type="InterPro" id="IPR020456">
    <property type="entry name" value="Acylphosphatase"/>
</dbReference>
<comment type="caution">
    <text evidence="8">The sequence shown here is derived from an EMBL/GenBank/DDBJ whole genome shotgun (WGS) entry which is preliminary data.</text>
</comment>
<dbReference type="SUPFAM" id="SSF54975">
    <property type="entry name" value="Acylphosphatase/BLUF domain-like"/>
    <property type="match status" value="1"/>
</dbReference>
<reference evidence="8 9" key="1">
    <citation type="submission" date="2023-03" db="EMBL/GenBank/DDBJ databases">
        <title>High-quality genome of Scylla paramamosain provides insights in environmental adaptation.</title>
        <authorList>
            <person name="Zhang L."/>
        </authorList>
    </citation>
    <scope>NUCLEOTIDE SEQUENCE [LARGE SCALE GENOMIC DNA]</scope>
    <source>
        <strain evidence="8">LZ_2023a</strain>
        <tissue evidence="8">Muscle</tissue>
    </source>
</reference>
<dbReference type="FunFam" id="3.30.70.100:FF:000011">
    <property type="entry name" value="Acylphosphatase"/>
    <property type="match status" value="1"/>
</dbReference>
<dbReference type="InterPro" id="IPR001792">
    <property type="entry name" value="Acylphosphatase-like_dom"/>
</dbReference>
<evidence type="ECO:0000256" key="4">
    <source>
        <dbReference type="ARBA" id="ARBA00047645"/>
    </source>
</evidence>
<dbReference type="PANTHER" id="PTHR10029">
    <property type="entry name" value="ACYLPHOSPHATASE"/>
    <property type="match status" value="1"/>
</dbReference>
<dbReference type="PROSITE" id="PS00150">
    <property type="entry name" value="ACYLPHOSPHATASE_1"/>
    <property type="match status" value="1"/>
</dbReference>
<evidence type="ECO:0000259" key="7">
    <source>
        <dbReference type="PROSITE" id="PS51160"/>
    </source>
</evidence>
<evidence type="ECO:0000256" key="6">
    <source>
        <dbReference type="RuleBase" id="RU004168"/>
    </source>
</evidence>
<evidence type="ECO:0000313" key="9">
    <source>
        <dbReference type="Proteomes" id="UP001487740"/>
    </source>
</evidence>
<evidence type="ECO:0000256" key="5">
    <source>
        <dbReference type="PROSITE-ProRule" id="PRU00520"/>
    </source>
</evidence>
<dbReference type="PROSITE" id="PS51160">
    <property type="entry name" value="ACYLPHOSPHATASE_3"/>
    <property type="match status" value="1"/>
</dbReference>
<feature type="active site" evidence="5">
    <location>
        <position position="63"/>
    </location>
</feature>
<keyword evidence="3 5" id="KW-0378">Hydrolase</keyword>
<dbReference type="PANTHER" id="PTHR10029:SF3">
    <property type="entry name" value="ACYLPHOSPHATASE-RELATED"/>
    <property type="match status" value="1"/>
</dbReference>
<sequence>MIRHYTSNPAVSVRSASITELAMASQRLLAVDFEVFGRVQGVFFRKYTKKKAVELGIRGWCKNTEEKTVTGQLEGPCQQLSHMKEWLQKTGSPSSRIDKAEFKNEKEIEDYSFKSFSVRH</sequence>
<name>A0AAW0UY48_SCYPA</name>
<dbReference type="AlphaFoldDB" id="A0AAW0UY48"/>
<evidence type="ECO:0000256" key="1">
    <source>
        <dbReference type="ARBA" id="ARBA00005614"/>
    </source>
</evidence>
<comment type="similarity">
    <text evidence="1 6">Belongs to the acylphosphatase family.</text>
</comment>
<gene>
    <name evidence="8" type="ORF">O3P69_000565</name>
</gene>
<dbReference type="EMBL" id="JARAKH010000006">
    <property type="protein sequence ID" value="KAK8403597.1"/>
    <property type="molecule type" value="Genomic_DNA"/>
</dbReference>
<evidence type="ECO:0000313" key="8">
    <source>
        <dbReference type="EMBL" id="KAK8403597.1"/>
    </source>
</evidence>
<dbReference type="Pfam" id="PF00708">
    <property type="entry name" value="Acylphosphatase"/>
    <property type="match status" value="1"/>
</dbReference>
<dbReference type="InterPro" id="IPR036046">
    <property type="entry name" value="Acylphosphatase-like_dom_sf"/>
</dbReference>
<dbReference type="Gene3D" id="3.30.70.100">
    <property type="match status" value="1"/>
</dbReference>
<evidence type="ECO:0000256" key="2">
    <source>
        <dbReference type="ARBA" id="ARBA00012150"/>
    </source>
</evidence>
<protein>
    <recommendedName>
        <fullName evidence="2 5">acylphosphatase</fullName>
        <ecNumber evidence="2 5">3.6.1.7</ecNumber>
    </recommendedName>
</protein>
<dbReference type="InterPro" id="IPR017968">
    <property type="entry name" value="Acylphosphatase_CS"/>
</dbReference>
<dbReference type="GO" id="GO:0003998">
    <property type="term" value="F:acylphosphatase activity"/>
    <property type="evidence" value="ECO:0007669"/>
    <property type="project" value="UniProtKB-EC"/>
</dbReference>
<keyword evidence="9" id="KW-1185">Reference proteome</keyword>
<feature type="active site" evidence="5">
    <location>
        <position position="45"/>
    </location>
</feature>
<organism evidence="8 9">
    <name type="scientific">Scylla paramamosain</name>
    <name type="common">Mud crab</name>
    <dbReference type="NCBI Taxonomy" id="85552"/>
    <lineage>
        <taxon>Eukaryota</taxon>
        <taxon>Metazoa</taxon>
        <taxon>Ecdysozoa</taxon>
        <taxon>Arthropoda</taxon>
        <taxon>Crustacea</taxon>
        <taxon>Multicrustacea</taxon>
        <taxon>Malacostraca</taxon>
        <taxon>Eumalacostraca</taxon>
        <taxon>Eucarida</taxon>
        <taxon>Decapoda</taxon>
        <taxon>Pleocyemata</taxon>
        <taxon>Brachyura</taxon>
        <taxon>Eubrachyura</taxon>
        <taxon>Portunoidea</taxon>
        <taxon>Portunidae</taxon>
        <taxon>Portuninae</taxon>
        <taxon>Scylla</taxon>
    </lineage>
</organism>
<accession>A0AAW0UY48</accession>